<dbReference type="EMBL" id="WTPX01000053">
    <property type="protein sequence ID" value="NNJ25894.1"/>
    <property type="molecule type" value="Genomic_DNA"/>
</dbReference>
<feature type="signal peptide" evidence="2">
    <location>
        <begin position="1"/>
        <end position="17"/>
    </location>
</feature>
<feature type="compositionally biased region" description="Acidic residues" evidence="1">
    <location>
        <begin position="44"/>
        <end position="65"/>
    </location>
</feature>
<reference evidence="3 4" key="1">
    <citation type="journal article" date="2020" name="Syst. Appl. Microbiol.">
        <title>Alienimonas chondri sp. nov., a novel planctomycete isolated from the biofilm of the red alga Chondrus crispus.</title>
        <authorList>
            <person name="Vitorino I."/>
            <person name="Albuquerque L."/>
            <person name="Wiegand S."/>
            <person name="Kallscheuer N."/>
            <person name="da Costa M.S."/>
            <person name="Lobo-da-Cunha A."/>
            <person name="Jogler C."/>
            <person name="Lage O.M."/>
        </authorList>
    </citation>
    <scope>NUCLEOTIDE SEQUENCE [LARGE SCALE GENOMIC DNA]</scope>
    <source>
        <strain evidence="3 4">LzC2</strain>
    </source>
</reference>
<evidence type="ECO:0000313" key="4">
    <source>
        <dbReference type="Proteomes" id="UP000609651"/>
    </source>
</evidence>
<sequence length="65" mass="6757">MILARLSSARLFSVALACGTLCVLPLAGCGADDSETTTVKPLDDDYDADAEAEAGAEEEAAEMEY</sequence>
<name>A0ABX1VDU3_9PLAN</name>
<evidence type="ECO:0008006" key="5">
    <source>
        <dbReference type="Google" id="ProtNLM"/>
    </source>
</evidence>
<evidence type="ECO:0000313" key="3">
    <source>
        <dbReference type="EMBL" id="NNJ25894.1"/>
    </source>
</evidence>
<evidence type="ECO:0000256" key="2">
    <source>
        <dbReference type="SAM" id="SignalP"/>
    </source>
</evidence>
<dbReference type="RefSeq" id="WP_171186364.1">
    <property type="nucleotide sequence ID" value="NZ_WTPX01000053.1"/>
</dbReference>
<keyword evidence="4" id="KW-1185">Reference proteome</keyword>
<accession>A0ABX1VDU3</accession>
<comment type="caution">
    <text evidence="3">The sequence shown here is derived from an EMBL/GenBank/DDBJ whole genome shotgun (WGS) entry which is preliminary data.</text>
</comment>
<organism evidence="3 4">
    <name type="scientific">Alienimonas chondri</name>
    <dbReference type="NCBI Taxonomy" id="2681879"/>
    <lineage>
        <taxon>Bacteria</taxon>
        <taxon>Pseudomonadati</taxon>
        <taxon>Planctomycetota</taxon>
        <taxon>Planctomycetia</taxon>
        <taxon>Planctomycetales</taxon>
        <taxon>Planctomycetaceae</taxon>
        <taxon>Alienimonas</taxon>
    </lineage>
</organism>
<feature type="region of interest" description="Disordered" evidence="1">
    <location>
        <begin position="40"/>
        <end position="65"/>
    </location>
</feature>
<gene>
    <name evidence="3" type="ORF">LzC2_19700</name>
</gene>
<evidence type="ECO:0000256" key="1">
    <source>
        <dbReference type="SAM" id="MobiDB-lite"/>
    </source>
</evidence>
<keyword evidence="2" id="KW-0732">Signal</keyword>
<proteinExistence type="predicted"/>
<dbReference type="Proteomes" id="UP000609651">
    <property type="component" value="Unassembled WGS sequence"/>
</dbReference>
<feature type="chain" id="PRO_5047072388" description="Secreted protein" evidence="2">
    <location>
        <begin position="18"/>
        <end position="65"/>
    </location>
</feature>
<protein>
    <recommendedName>
        <fullName evidence="5">Secreted protein</fullName>
    </recommendedName>
</protein>